<feature type="transmembrane region" description="Helical" evidence="6">
    <location>
        <begin position="258"/>
        <end position="278"/>
    </location>
</feature>
<feature type="transmembrane region" description="Helical" evidence="6">
    <location>
        <begin position="106"/>
        <end position="124"/>
    </location>
</feature>
<sequence length="464" mass="50168">METDPPPFPTRQLFLVCAVRIAEPISFAVKTPFIYFMVRDFLLGSEAEIGTYVGFLTAAFSTAQLISAMPMGMLSDRIGRRPVVLLGLAATIIGMVLFGVSKNYTWALVVKILTGLLDGNIAVLKSMITELTSRNTEAQRTQAFSLLQVTFAAGTIIGSMLGGYLCQPVDKYPSVFGRGGWLTDFFALYPYSLPCFVAGFVASLGWIAGYFLLEETLAMNAPILLMNEEEEGLLSNTRPHTYTQTQEAAPSKNFLKSIIGVLTPTIVLLCAIYGAAAYQDLFYDELLPLWSATEFEKGGLGLTTGQIGIALSFGGAAILAVQMTLHYLTRLFSVIGLFRFSLLMSVFVFAFQGCARYLPDTLMYVGFLAGISMKSFCQAVGFTMSIVLLNDITAHSGALGTVNAIAQCCSAAMRALAPATTGVIWSTTIGAISIPFSIRIHLVWIILALVAVITYALCLCVRLQ</sequence>
<keyword evidence="4 6" id="KW-1133">Transmembrane helix</keyword>
<dbReference type="PANTHER" id="PTHR23504">
    <property type="entry name" value="MAJOR FACILITATOR SUPERFAMILY DOMAIN-CONTAINING PROTEIN 10"/>
    <property type="match status" value="1"/>
</dbReference>
<dbReference type="AlphaFoldDB" id="A0A1X2HKD3"/>
<dbReference type="InterPro" id="IPR036259">
    <property type="entry name" value="MFS_trans_sf"/>
</dbReference>
<accession>A0A1X2HKD3</accession>
<dbReference type="PROSITE" id="PS00216">
    <property type="entry name" value="SUGAR_TRANSPORT_1"/>
    <property type="match status" value="1"/>
</dbReference>
<gene>
    <name evidence="8" type="ORF">BCR43DRAFT_488626</name>
</gene>
<dbReference type="GO" id="GO:0016020">
    <property type="term" value="C:membrane"/>
    <property type="evidence" value="ECO:0007669"/>
    <property type="project" value="UniProtKB-SubCell"/>
</dbReference>
<feature type="transmembrane region" description="Helical" evidence="6">
    <location>
        <begin position="83"/>
        <end position="100"/>
    </location>
</feature>
<dbReference type="Gene3D" id="1.20.1250.20">
    <property type="entry name" value="MFS general substrate transporter like domains"/>
    <property type="match status" value="1"/>
</dbReference>
<dbReference type="PRINTS" id="PR01035">
    <property type="entry name" value="TCRTETA"/>
</dbReference>
<comment type="caution">
    <text evidence="8">The sequence shown here is derived from an EMBL/GenBank/DDBJ whole genome shotgun (WGS) entry which is preliminary data.</text>
</comment>
<keyword evidence="5 6" id="KW-0472">Membrane</keyword>
<feature type="transmembrane region" description="Helical" evidence="6">
    <location>
        <begin position="442"/>
        <end position="461"/>
    </location>
</feature>
<dbReference type="InterPro" id="IPR011701">
    <property type="entry name" value="MFS"/>
</dbReference>
<evidence type="ECO:0000256" key="5">
    <source>
        <dbReference type="ARBA" id="ARBA00023136"/>
    </source>
</evidence>
<comment type="subcellular location">
    <subcellularLocation>
        <location evidence="1">Membrane</location>
        <topology evidence="1">Multi-pass membrane protein</topology>
    </subcellularLocation>
</comment>
<keyword evidence="9" id="KW-1185">Reference proteome</keyword>
<evidence type="ECO:0000256" key="3">
    <source>
        <dbReference type="ARBA" id="ARBA00022692"/>
    </source>
</evidence>
<feature type="transmembrane region" description="Helical" evidence="6">
    <location>
        <begin position="363"/>
        <end position="389"/>
    </location>
</feature>
<organism evidence="8 9">
    <name type="scientific">Syncephalastrum racemosum</name>
    <name type="common">Filamentous fungus</name>
    <dbReference type="NCBI Taxonomy" id="13706"/>
    <lineage>
        <taxon>Eukaryota</taxon>
        <taxon>Fungi</taxon>
        <taxon>Fungi incertae sedis</taxon>
        <taxon>Mucoromycota</taxon>
        <taxon>Mucoromycotina</taxon>
        <taxon>Mucoromycetes</taxon>
        <taxon>Mucorales</taxon>
        <taxon>Syncephalastraceae</taxon>
        <taxon>Syncephalastrum</taxon>
    </lineage>
</organism>
<dbReference type="Proteomes" id="UP000242180">
    <property type="component" value="Unassembled WGS sequence"/>
</dbReference>
<proteinExistence type="predicted"/>
<dbReference type="GO" id="GO:0022857">
    <property type="term" value="F:transmembrane transporter activity"/>
    <property type="evidence" value="ECO:0007669"/>
    <property type="project" value="InterPro"/>
</dbReference>
<feature type="transmembrane region" description="Helical" evidence="6">
    <location>
        <begin position="144"/>
        <end position="165"/>
    </location>
</feature>
<evidence type="ECO:0000259" key="7">
    <source>
        <dbReference type="PROSITE" id="PS50850"/>
    </source>
</evidence>
<dbReference type="InterPro" id="IPR001958">
    <property type="entry name" value="Tet-R_TetA/multi-R_MdtG-like"/>
</dbReference>
<dbReference type="Pfam" id="PF07690">
    <property type="entry name" value="MFS_1"/>
    <property type="match status" value="1"/>
</dbReference>
<protein>
    <submittedName>
        <fullName evidence="8">Major facilitator superfamily domain-containing protein</fullName>
    </submittedName>
</protein>
<keyword evidence="3 6" id="KW-0812">Transmembrane</keyword>
<evidence type="ECO:0000256" key="6">
    <source>
        <dbReference type="SAM" id="Phobius"/>
    </source>
</evidence>
<evidence type="ECO:0000313" key="9">
    <source>
        <dbReference type="Proteomes" id="UP000242180"/>
    </source>
</evidence>
<evidence type="ECO:0000256" key="4">
    <source>
        <dbReference type="ARBA" id="ARBA00022989"/>
    </source>
</evidence>
<feature type="transmembrane region" description="Helical" evidence="6">
    <location>
        <begin position="185"/>
        <end position="213"/>
    </location>
</feature>
<dbReference type="InterPro" id="IPR020846">
    <property type="entry name" value="MFS_dom"/>
</dbReference>
<dbReference type="EMBL" id="MCGN01000003">
    <property type="protein sequence ID" value="ORY99046.1"/>
    <property type="molecule type" value="Genomic_DNA"/>
</dbReference>
<feature type="domain" description="Major facilitator superfamily (MFS) profile" evidence="7">
    <location>
        <begin position="12"/>
        <end position="464"/>
    </location>
</feature>
<feature type="transmembrane region" description="Helical" evidence="6">
    <location>
        <begin position="49"/>
        <end position="71"/>
    </location>
</feature>
<keyword evidence="2" id="KW-0813">Transport</keyword>
<evidence type="ECO:0000256" key="1">
    <source>
        <dbReference type="ARBA" id="ARBA00004141"/>
    </source>
</evidence>
<dbReference type="InterPro" id="IPR005829">
    <property type="entry name" value="Sugar_transporter_CS"/>
</dbReference>
<feature type="transmembrane region" description="Helical" evidence="6">
    <location>
        <begin position="331"/>
        <end position="351"/>
    </location>
</feature>
<feature type="transmembrane region" description="Helical" evidence="6">
    <location>
        <begin position="415"/>
        <end position="436"/>
    </location>
</feature>
<dbReference type="PROSITE" id="PS50850">
    <property type="entry name" value="MFS"/>
    <property type="match status" value="1"/>
</dbReference>
<dbReference type="PANTHER" id="PTHR23504:SF15">
    <property type="entry name" value="MAJOR FACILITATOR SUPERFAMILY (MFS) PROFILE DOMAIN-CONTAINING PROTEIN"/>
    <property type="match status" value="1"/>
</dbReference>
<reference evidence="8 9" key="1">
    <citation type="submission" date="2016-07" db="EMBL/GenBank/DDBJ databases">
        <title>Pervasive Adenine N6-methylation of Active Genes in Fungi.</title>
        <authorList>
            <consortium name="DOE Joint Genome Institute"/>
            <person name="Mondo S.J."/>
            <person name="Dannebaum R.O."/>
            <person name="Kuo R.C."/>
            <person name="Labutti K."/>
            <person name="Haridas S."/>
            <person name="Kuo A."/>
            <person name="Salamov A."/>
            <person name="Ahrendt S.R."/>
            <person name="Lipzen A."/>
            <person name="Sullivan W."/>
            <person name="Andreopoulos W.B."/>
            <person name="Clum A."/>
            <person name="Lindquist E."/>
            <person name="Daum C."/>
            <person name="Ramamoorthy G.K."/>
            <person name="Gryganskyi A."/>
            <person name="Culley D."/>
            <person name="Magnuson J.K."/>
            <person name="James T.Y."/>
            <person name="O'Malley M.A."/>
            <person name="Stajich J.E."/>
            <person name="Spatafora J.W."/>
            <person name="Visel A."/>
            <person name="Grigoriev I.V."/>
        </authorList>
    </citation>
    <scope>NUCLEOTIDE SEQUENCE [LARGE SCALE GENOMIC DNA]</scope>
    <source>
        <strain evidence="8 9">NRRL 2496</strain>
    </source>
</reference>
<feature type="transmembrane region" description="Helical" evidence="6">
    <location>
        <begin position="298"/>
        <end position="319"/>
    </location>
</feature>
<evidence type="ECO:0000313" key="8">
    <source>
        <dbReference type="EMBL" id="ORY99046.1"/>
    </source>
</evidence>
<dbReference type="InParanoid" id="A0A1X2HKD3"/>
<dbReference type="OrthoDB" id="419616at2759"/>
<dbReference type="SUPFAM" id="SSF103473">
    <property type="entry name" value="MFS general substrate transporter"/>
    <property type="match status" value="1"/>
</dbReference>
<name>A0A1X2HKD3_SYNRA</name>
<evidence type="ECO:0000256" key="2">
    <source>
        <dbReference type="ARBA" id="ARBA00022448"/>
    </source>
</evidence>